<dbReference type="Proteomes" id="UP001501084">
    <property type="component" value="Unassembled WGS sequence"/>
</dbReference>
<dbReference type="PANTHER" id="PTHR21666">
    <property type="entry name" value="PEPTIDASE-RELATED"/>
    <property type="match status" value="1"/>
</dbReference>
<dbReference type="PANTHER" id="PTHR21666:SF270">
    <property type="entry name" value="MUREIN HYDROLASE ACTIVATOR ENVC"/>
    <property type="match status" value="1"/>
</dbReference>
<dbReference type="CDD" id="cd12797">
    <property type="entry name" value="M23_peptidase"/>
    <property type="match status" value="1"/>
</dbReference>
<dbReference type="Pfam" id="PF01551">
    <property type="entry name" value="Peptidase_M23"/>
    <property type="match status" value="1"/>
</dbReference>
<feature type="domain" description="M23ase beta-sheet core" evidence="3">
    <location>
        <begin position="196"/>
        <end position="296"/>
    </location>
</feature>
<dbReference type="Gene3D" id="2.70.70.10">
    <property type="entry name" value="Glucose Permease (Domain IIA)"/>
    <property type="match status" value="1"/>
</dbReference>
<evidence type="ECO:0000259" key="3">
    <source>
        <dbReference type="Pfam" id="PF01551"/>
    </source>
</evidence>
<evidence type="ECO:0000313" key="5">
    <source>
        <dbReference type="Proteomes" id="UP001501084"/>
    </source>
</evidence>
<keyword evidence="5" id="KW-1185">Reference proteome</keyword>
<keyword evidence="2" id="KW-0812">Transmembrane</keyword>
<proteinExistence type="predicted"/>
<feature type="transmembrane region" description="Helical" evidence="2">
    <location>
        <begin position="89"/>
        <end position="108"/>
    </location>
</feature>
<accession>A0ABN3B3B9</accession>
<evidence type="ECO:0000256" key="1">
    <source>
        <dbReference type="SAM" id="MobiDB-lite"/>
    </source>
</evidence>
<dbReference type="InterPro" id="IPR050570">
    <property type="entry name" value="Cell_wall_metabolism_enzyme"/>
</dbReference>
<dbReference type="SUPFAM" id="SSF51261">
    <property type="entry name" value="Duplicated hybrid motif"/>
    <property type="match status" value="1"/>
</dbReference>
<feature type="compositionally biased region" description="Low complexity" evidence="1">
    <location>
        <begin position="41"/>
        <end position="51"/>
    </location>
</feature>
<dbReference type="InterPro" id="IPR011055">
    <property type="entry name" value="Dup_hybrid_motif"/>
</dbReference>
<organism evidence="4 5">
    <name type="scientific">Leucobacter alluvii</name>
    <dbReference type="NCBI Taxonomy" id="340321"/>
    <lineage>
        <taxon>Bacteria</taxon>
        <taxon>Bacillati</taxon>
        <taxon>Actinomycetota</taxon>
        <taxon>Actinomycetes</taxon>
        <taxon>Micrococcales</taxon>
        <taxon>Microbacteriaceae</taxon>
        <taxon>Leucobacter</taxon>
    </lineage>
</organism>
<dbReference type="InterPro" id="IPR016047">
    <property type="entry name" value="M23ase_b-sheet_dom"/>
</dbReference>
<evidence type="ECO:0000256" key="2">
    <source>
        <dbReference type="SAM" id="Phobius"/>
    </source>
</evidence>
<comment type="caution">
    <text evidence="4">The sequence shown here is derived from an EMBL/GenBank/DDBJ whole genome shotgun (WGS) entry which is preliminary data.</text>
</comment>
<feature type="region of interest" description="Disordered" evidence="1">
    <location>
        <begin position="1"/>
        <end position="82"/>
    </location>
</feature>
<keyword evidence="2" id="KW-0472">Membrane</keyword>
<sequence>MKRRRYPEQSAEPKRSTWVEPVVFDDRPAEASAQPRRSKHAAAASPSALRPLIPMPPIANPLTGGATAPGGGAVAQESPERRRPRLRSFIVGSSALASVAVLVAGAVFPATTAALADSPVLANRQQAFVTGDTIDTPSLIDEIQISPVTIAAPDLGLNGGSLTVSGLADTKLEYPFAQEVPLTDGFGYRPAPVAGFHDAQDMGAAGGTPIRIVGDGVITEAGWASDGCGFSLQVQHQVAGQNVFSRYCHMQANSHSWQVGQPVKGGDQAGLVGTTGMSFGNHLHLVMRVEDEPVDPLPFIAANSK</sequence>
<reference evidence="4 5" key="1">
    <citation type="journal article" date="2019" name="Int. J. Syst. Evol. Microbiol.">
        <title>The Global Catalogue of Microorganisms (GCM) 10K type strain sequencing project: providing services to taxonomists for standard genome sequencing and annotation.</title>
        <authorList>
            <consortium name="The Broad Institute Genomics Platform"/>
            <consortium name="The Broad Institute Genome Sequencing Center for Infectious Disease"/>
            <person name="Wu L."/>
            <person name="Ma J."/>
        </authorList>
    </citation>
    <scope>NUCLEOTIDE SEQUENCE [LARGE SCALE GENOMIC DNA]</scope>
    <source>
        <strain evidence="4 5">JCM 14919</strain>
    </source>
</reference>
<gene>
    <name evidence="4" type="ORF">GCM10009786_04840</name>
</gene>
<dbReference type="EMBL" id="BAAAOP010000003">
    <property type="protein sequence ID" value="GAA2186007.1"/>
    <property type="molecule type" value="Genomic_DNA"/>
</dbReference>
<keyword evidence="2" id="KW-1133">Transmembrane helix</keyword>
<name>A0ABN3B3B9_9MICO</name>
<evidence type="ECO:0000313" key="4">
    <source>
        <dbReference type="EMBL" id="GAA2186007.1"/>
    </source>
</evidence>
<protein>
    <recommendedName>
        <fullName evidence="3">M23ase beta-sheet core domain-containing protein</fullName>
    </recommendedName>
</protein>